<feature type="non-terminal residue" evidence="1">
    <location>
        <position position="46"/>
    </location>
</feature>
<name>W1Y5I5_9ZZZZ</name>
<proteinExistence type="predicted"/>
<dbReference type="Gene3D" id="1.10.3370.10">
    <property type="entry name" value="SecY subunit domain"/>
    <property type="match status" value="1"/>
</dbReference>
<organism evidence="1">
    <name type="scientific">human gut metagenome</name>
    <dbReference type="NCBI Taxonomy" id="408170"/>
    <lineage>
        <taxon>unclassified sequences</taxon>
        <taxon>metagenomes</taxon>
        <taxon>organismal metagenomes</taxon>
    </lineage>
</organism>
<sequence>MLDSLSNIFKITELRNKILYTLMMFAVFRAGIHIPVPGVDASVIES</sequence>
<reference evidence="1" key="1">
    <citation type="submission" date="2013-12" db="EMBL/GenBank/DDBJ databases">
        <title>A Varibaculum cambriense genome reconstructed from a premature infant gut community with otherwise low bacterial novelty that shifts toward anaerobic metabolism during the third week of life.</title>
        <authorList>
            <person name="Brown C.T."/>
            <person name="Sharon I."/>
            <person name="Thomas B.C."/>
            <person name="Castelle C.J."/>
            <person name="Morowitz M.J."/>
            <person name="Banfield J.F."/>
        </authorList>
    </citation>
    <scope>NUCLEOTIDE SEQUENCE</scope>
</reference>
<accession>W1Y5I5</accession>
<dbReference type="EMBL" id="AZMM01008000">
    <property type="protein sequence ID" value="ETJ37803.1"/>
    <property type="molecule type" value="Genomic_DNA"/>
</dbReference>
<dbReference type="InterPro" id="IPR023201">
    <property type="entry name" value="SecY_dom_sf"/>
</dbReference>
<gene>
    <name evidence="1" type="ORF">Q604_UNBC08000G0001</name>
</gene>
<evidence type="ECO:0000313" key="1">
    <source>
        <dbReference type="EMBL" id="ETJ37803.1"/>
    </source>
</evidence>
<dbReference type="SUPFAM" id="SSF103491">
    <property type="entry name" value="Preprotein translocase SecY subunit"/>
    <property type="match status" value="1"/>
</dbReference>
<protein>
    <submittedName>
        <fullName evidence="1">Protein translocase subunit SecY</fullName>
    </submittedName>
</protein>
<dbReference type="AlphaFoldDB" id="W1Y5I5"/>
<comment type="caution">
    <text evidence="1">The sequence shown here is derived from an EMBL/GenBank/DDBJ whole genome shotgun (WGS) entry which is preliminary data.</text>
</comment>